<dbReference type="Proteomes" id="UP000537592">
    <property type="component" value="Unassembled WGS sequence"/>
</dbReference>
<dbReference type="Pfam" id="PF05107">
    <property type="entry name" value="Cas_Cas7"/>
    <property type="match status" value="1"/>
</dbReference>
<dbReference type="GO" id="GO:0043571">
    <property type="term" value="P:maintenance of CRISPR repeat elements"/>
    <property type="evidence" value="ECO:0007669"/>
    <property type="project" value="InterPro"/>
</dbReference>
<organism evidence="2 3">
    <name type="scientific">Pseudochelatococcus contaminans</name>
    <dbReference type="NCBI Taxonomy" id="1538103"/>
    <lineage>
        <taxon>Bacteria</taxon>
        <taxon>Pseudomonadati</taxon>
        <taxon>Pseudomonadota</taxon>
        <taxon>Alphaproteobacteria</taxon>
        <taxon>Hyphomicrobiales</taxon>
        <taxon>Chelatococcaceae</taxon>
        <taxon>Pseudochelatococcus</taxon>
    </lineage>
</organism>
<evidence type="ECO:0000313" key="3">
    <source>
        <dbReference type="Proteomes" id="UP000537592"/>
    </source>
</evidence>
<accession>A0A7W5Z6M8</accession>
<dbReference type="NCBIfam" id="TIGR01595">
    <property type="entry name" value="cas_CT1132"/>
    <property type="match status" value="1"/>
</dbReference>
<feature type="compositionally biased region" description="Basic and acidic residues" evidence="1">
    <location>
        <begin position="170"/>
        <end position="184"/>
    </location>
</feature>
<dbReference type="AlphaFoldDB" id="A0A7W5Z6M8"/>
<keyword evidence="3" id="KW-1185">Reference proteome</keyword>
<name>A0A7W5Z6M8_9HYPH</name>
<gene>
    <name evidence="2" type="ORF">FHS81_002764</name>
</gene>
<dbReference type="NCBIfam" id="TIGR02589">
    <property type="entry name" value="cas_Csd2"/>
    <property type="match status" value="1"/>
</dbReference>
<dbReference type="InterPro" id="IPR006482">
    <property type="entry name" value="Cas7_Csh2/Csh2"/>
</dbReference>
<protein>
    <submittedName>
        <fullName evidence="2">CRISPR-associated protein Csd2</fullName>
    </submittedName>
</protein>
<evidence type="ECO:0000313" key="2">
    <source>
        <dbReference type="EMBL" id="MBB3810662.1"/>
    </source>
</evidence>
<dbReference type="RefSeq" id="WP_183753815.1">
    <property type="nucleotide sequence ID" value="NZ_JACICC010000007.1"/>
</dbReference>
<comment type="caution">
    <text evidence="2">The sequence shown here is derived from an EMBL/GenBank/DDBJ whole genome shotgun (WGS) entry which is preliminary data.</text>
</comment>
<evidence type="ECO:0000256" key="1">
    <source>
        <dbReference type="SAM" id="MobiDB-lite"/>
    </source>
</evidence>
<dbReference type="EMBL" id="JACICC010000007">
    <property type="protein sequence ID" value="MBB3810662.1"/>
    <property type="molecule type" value="Genomic_DNA"/>
</dbReference>
<reference evidence="2 3" key="1">
    <citation type="submission" date="2020-08" db="EMBL/GenBank/DDBJ databases">
        <title>Genomic Encyclopedia of Type Strains, Phase IV (KMG-IV): sequencing the most valuable type-strain genomes for metagenomic binning, comparative biology and taxonomic classification.</title>
        <authorList>
            <person name="Goeker M."/>
        </authorList>
    </citation>
    <scope>NUCLEOTIDE SEQUENCE [LARGE SCALE GENOMIC DNA]</scope>
    <source>
        <strain evidence="2 3">DSM 28760</strain>
    </source>
</reference>
<dbReference type="CDD" id="cd09689">
    <property type="entry name" value="Cas7_I-C"/>
    <property type="match status" value="1"/>
</dbReference>
<feature type="region of interest" description="Disordered" evidence="1">
    <location>
        <begin position="165"/>
        <end position="184"/>
    </location>
</feature>
<sequence length="317" mass="35263">MTVIANRYDFALIFDVVNGNPNGDPDAGNLPRIDPETSKGLVTDVSLKRKIRNYVELAKTGEDGFHIYVEEGSILNDKHRQAYRALRPGDAKVDKDAKLNPKDDAEAKKLRDFMCLNFFDVRTFGAVMSTGVNCGQVKGPVQMTFARSVEPIMPLEISITRMAATTPAEQKQRVEGSEEGPERVDNRTMGRKYVVPYGLYVAHGFISAKFAERTGFSEADLDLLFEALANMFEHDRSAARGEMATRRLIVFKHANALGNAPAHALFDRIEIGRNVDGAFKAIDKKLDNQPPARAFSDYVVRIDRDNLPAGVEIIEKL</sequence>
<dbReference type="InterPro" id="IPR013418">
    <property type="entry name" value="CRISPR-assoc_prot_Cas7/Csd2"/>
</dbReference>
<proteinExistence type="predicted"/>